<comment type="caution">
    <text evidence="1">The sequence shown here is derived from an EMBL/GenBank/DDBJ whole genome shotgun (WGS) entry which is preliminary data.</text>
</comment>
<feature type="non-terminal residue" evidence="1">
    <location>
        <position position="1"/>
    </location>
</feature>
<organism evidence="1 2">
    <name type="scientific">Ligilactobacillus salivarius</name>
    <dbReference type="NCBI Taxonomy" id="1624"/>
    <lineage>
        <taxon>Bacteria</taxon>
        <taxon>Bacillati</taxon>
        <taxon>Bacillota</taxon>
        <taxon>Bacilli</taxon>
        <taxon>Lactobacillales</taxon>
        <taxon>Lactobacillaceae</taxon>
        <taxon>Ligilactobacillus</taxon>
    </lineage>
</organism>
<dbReference type="Proteomes" id="UP000437575">
    <property type="component" value="Unassembled WGS sequence"/>
</dbReference>
<proteinExistence type="predicted"/>
<reference evidence="1 2" key="1">
    <citation type="submission" date="2019-11" db="EMBL/GenBank/DDBJ databases">
        <title>Draft Genome Sequence of Plant Growth-Promoting Rhizosphere-Associated Bacteria.</title>
        <authorList>
            <person name="Vasilyev I.Y."/>
            <person name="Radchenko V."/>
            <person name="Ilnitskaya E.V."/>
        </authorList>
    </citation>
    <scope>NUCLEOTIDE SEQUENCE [LARGE SCALE GENOMIC DNA]</scope>
    <source>
        <strain evidence="1 2">VRA_1sq_f</strain>
    </source>
</reference>
<evidence type="ECO:0000313" key="1">
    <source>
        <dbReference type="EMBL" id="MSE06639.1"/>
    </source>
</evidence>
<evidence type="ECO:0000313" key="2">
    <source>
        <dbReference type="Proteomes" id="UP000437575"/>
    </source>
</evidence>
<dbReference type="AlphaFoldDB" id="A0A6A8LXR2"/>
<gene>
    <name evidence="1" type="ORF">GKC34_13105</name>
</gene>
<sequence>FKGAKGYTYSRNSLAPLNYWNVDDEKLLEQYDINYKYRVKVDIAKYQPLFEKPQDNKNDTNI</sequence>
<dbReference type="EMBL" id="WKKZ01001155">
    <property type="protein sequence ID" value="MSE06639.1"/>
    <property type="molecule type" value="Genomic_DNA"/>
</dbReference>
<accession>A0A6A8LXR2</accession>
<protein>
    <submittedName>
        <fullName evidence="1">DNA primase</fullName>
    </submittedName>
</protein>
<name>A0A6A8LXR2_9LACO</name>